<gene>
    <name evidence="4" type="ORF">UFOVP1065_213</name>
    <name evidence="5" type="ORF">UFOVP1198_182</name>
    <name evidence="6" type="ORF">UFOVP1418_174</name>
    <name evidence="8" type="ORF">UFOVP1524_209</name>
    <name evidence="7" type="ORF">UFOVP1651_209</name>
    <name evidence="2" type="ORF">UFOVP908_187</name>
    <name evidence="3" type="ORF">UFOVP990_182</name>
</gene>
<proteinExistence type="predicted"/>
<name>A0A6J5QRZ1_9CAUD</name>
<dbReference type="Gene3D" id="3.90.320.10">
    <property type="match status" value="1"/>
</dbReference>
<feature type="domain" description="PD-(D/E)XK endonuclease-like" evidence="1">
    <location>
        <begin position="67"/>
        <end position="178"/>
    </location>
</feature>
<dbReference type="EMBL" id="LR796945">
    <property type="protein sequence ID" value="CAB4177106.1"/>
    <property type="molecule type" value="Genomic_DNA"/>
</dbReference>
<dbReference type="EMBL" id="LR796860">
    <property type="protein sequence ID" value="CAB4170962.1"/>
    <property type="molecule type" value="Genomic_DNA"/>
</dbReference>
<evidence type="ECO:0000259" key="1">
    <source>
        <dbReference type="Pfam" id="PF12705"/>
    </source>
</evidence>
<evidence type="ECO:0000313" key="2">
    <source>
        <dbReference type="EMBL" id="CAB4170962.1"/>
    </source>
</evidence>
<dbReference type="EMBL" id="LR797021">
    <property type="protein sequence ID" value="CAB4182314.1"/>
    <property type="molecule type" value="Genomic_DNA"/>
</dbReference>
<organism evidence="4">
    <name type="scientific">uncultured Caudovirales phage</name>
    <dbReference type="NCBI Taxonomy" id="2100421"/>
    <lineage>
        <taxon>Viruses</taxon>
        <taxon>Duplodnaviria</taxon>
        <taxon>Heunggongvirae</taxon>
        <taxon>Uroviricota</taxon>
        <taxon>Caudoviricetes</taxon>
        <taxon>Peduoviridae</taxon>
        <taxon>Maltschvirus</taxon>
        <taxon>Maltschvirus maltsch</taxon>
    </lineage>
</organism>
<dbReference type="PANTHER" id="PTHR31340">
    <property type="entry name" value="MITOCHONDRIAL GENOME MAINTENANCE EXONUCLEASE 1"/>
    <property type="match status" value="1"/>
</dbReference>
<dbReference type="InterPro" id="IPR011604">
    <property type="entry name" value="PDDEXK-like_dom_sf"/>
</dbReference>
<accession>A0A6J5QRZ1</accession>
<dbReference type="Pfam" id="PF12705">
    <property type="entry name" value="PDDEXK_1"/>
    <property type="match status" value="1"/>
</dbReference>
<dbReference type="PANTHER" id="PTHR31340:SF3">
    <property type="entry name" value="MITOCHONDRIAL GENOME MAINTENANCE EXONUCLEASE 1"/>
    <property type="match status" value="1"/>
</dbReference>
<evidence type="ECO:0000313" key="8">
    <source>
        <dbReference type="EMBL" id="CAB5227831.1"/>
    </source>
</evidence>
<dbReference type="EMBL" id="LR798378">
    <property type="protein sequence ID" value="CAB5227831.1"/>
    <property type="molecule type" value="Genomic_DNA"/>
</dbReference>
<evidence type="ECO:0000313" key="3">
    <source>
        <dbReference type="EMBL" id="CAB4177106.1"/>
    </source>
</evidence>
<dbReference type="EMBL" id="LR797369">
    <property type="protein sequence ID" value="CAB4211191.1"/>
    <property type="molecule type" value="Genomic_DNA"/>
</dbReference>
<evidence type="ECO:0000313" key="5">
    <source>
        <dbReference type="EMBL" id="CAB4190842.1"/>
    </source>
</evidence>
<protein>
    <submittedName>
        <fullName evidence="4">PD-(D/E)XK nuclease superfamily</fullName>
    </submittedName>
</protein>
<reference evidence="4" key="1">
    <citation type="submission" date="2020-05" db="EMBL/GenBank/DDBJ databases">
        <authorList>
            <person name="Chiriac C."/>
            <person name="Salcher M."/>
            <person name="Ghai R."/>
            <person name="Kavagutti S V."/>
        </authorList>
    </citation>
    <scope>NUCLEOTIDE SEQUENCE</scope>
</reference>
<dbReference type="EMBL" id="LR797157">
    <property type="protein sequence ID" value="CAB4190842.1"/>
    <property type="molecule type" value="Genomic_DNA"/>
</dbReference>
<dbReference type="EMBL" id="LR797518">
    <property type="protein sequence ID" value="CAB4222844.1"/>
    <property type="molecule type" value="Genomic_DNA"/>
</dbReference>
<sequence>MKTFRYVEGLPKLQSLPTEEIGGKRYYVTPNGNKLPSVTTVLGHFKKASITAWRNRVGHEEAQKISTRASTRGTKFHNLLEKYLSNDQQMLFENIMPDMKQAFHDAEVALDKIDNIHYIETPLWSERLGLAGRTDVIGEYDGVPSIIDFKTSLKEKKEEWIDNYFEQGTAYALMYKERVGIAIQQVVIIISVDGLTEPQVFIKPTIDYVDSLINKVWLYKKEHTHVC</sequence>
<dbReference type="InterPro" id="IPR038726">
    <property type="entry name" value="PDDEXK_AddAB-type"/>
</dbReference>
<evidence type="ECO:0000313" key="6">
    <source>
        <dbReference type="EMBL" id="CAB4211191.1"/>
    </source>
</evidence>
<evidence type="ECO:0000313" key="4">
    <source>
        <dbReference type="EMBL" id="CAB4182314.1"/>
    </source>
</evidence>
<evidence type="ECO:0000313" key="7">
    <source>
        <dbReference type="EMBL" id="CAB4222844.1"/>
    </source>
</evidence>